<evidence type="ECO:0000259" key="6">
    <source>
        <dbReference type="PROSITE" id="PS50968"/>
    </source>
</evidence>
<keyword evidence="2 4" id="KW-0450">Lipoyl</keyword>
<reference evidence="7" key="1">
    <citation type="submission" date="2020-05" db="UniProtKB">
        <authorList>
            <consortium name="EnsemblMetazoa"/>
        </authorList>
    </citation>
    <scope>IDENTIFICATION</scope>
    <source>
        <strain evidence="7">USDA</strain>
    </source>
</reference>
<comment type="subcellular location">
    <subcellularLocation>
        <location evidence="5">Mitochondrion</location>
    </subcellularLocation>
</comment>
<dbReference type="Pfam" id="PF01597">
    <property type="entry name" value="GCV_H"/>
    <property type="match status" value="1"/>
</dbReference>
<dbReference type="HAMAP" id="MF_00272">
    <property type="entry name" value="GcvH"/>
    <property type="match status" value="1"/>
</dbReference>
<dbReference type="Proteomes" id="UP000095300">
    <property type="component" value="Unassembled WGS sequence"/>
</dbReference>
<dbReference type="GO" id="GO:0005739">
    <property type="term" value="C:mitochondrion"/>
    <property type="evidence" value="ECO:0007669"/>
    <property type="project" value="UniProtKB-SubCell"/>
</dbReference>
<evidence type="ECO:0000313" key="8">
    <source>
        <dbReference type="Proteomes" id="UP000095300"/>
    </source>
</evidence>
<evidence type="ECO:0000256" key="5">
    <source>
        <dbReference type="RuleBase" id="RU364055"/>
    </source>
</evidence>
<dbReference type="GO" id="GO:0019464">
    <property type="term" value="P:glycine decarboxylation via glycine cleavage system"/>
    <property type="evidence" value="ECO:0007669"/>
    <property type="project" value="UniProtKB-UniRule"/>
</dbReference>
<dbReference type="VEuPathDB" id="VectorBase:SCAU003173"/>
<dbReference type="PROSITE" id="PS00189">
    <property type="entry name" value="LIPOYL"/>
    <property type="match status" value="1"/>
</dbReference>
<sequence length="163" mass="18152">MVLVVKFARVLQQSQKVFNSAINVQSNLRQFSVSALLKAERRYTEKHEWVSVDGNTGSVGISKYAQEALGDVVFAQLPEPGTVFKQGDECGALESVKAASEVYSPVSGEVTEKNTKVEDTPGLINSHTYTDGWLFKIKLSNKSEVDKLMTEDQYNKYLEESDH</sequence>
<dbReference type="InterPro" id="IPR000089">
    <property type="entry name" value="Biotin_lipoyl"/>
</dbReference>
<evidence type="ECO:0000313" key="7">
    <source>
        <dbReference type="EnsemblMetazoa" id="SCAU003173-PA"/>
    </source>
</evidence>
<comment type="function">
    <text evidence="5">The H protein shuttles the methylamine group of glycine from the P protein to the T protein.</text>
</comment>
<dbReference type="NCBIfam" id="NF002270">
    <property type="entry name" value="PRK01202.1"/>
    <property type="match status" value="1"/>
</dbReference>
<keyword evidence="5" id="KW-0496">Mitochondrion</keyword>
<comment type="subunit">
    <text evidence="5">The glycine cleavage system is composed of four proteins: P, T, L and H.</text>
</comment>
<dbReference type="EnsemblMetazoa" id="SCAU003173-RA">
    <property type="protein sequence ID" value="SCAU003173-PA"/>
    <property type="gene ID" value="SCAU003173"/>
</dbReference>
<dbReference type="AlphaFoldDB" id="A0A1I8NYC4"/>
<dbReference type="SUPFAM" id="SSF51230">
    <property type="entry name" value="Single hybrid motif"/>
    <property type="match status" value="1"/>
</dbReference>
<gene>
    <name evidence="7" type="primary">106092738</name>
</gene>
<dbReference type="InterPro" id="IPR017453">
    <property type="entry name" value="GCV_H_sub"/>
</dbReference>
<keyword evidence="8" id="KW-1185">Reference proteome</keyword>
<dbReference type="NCBIfam" id="TIGR00527">
    <property type="entry name" value="gcvH"/>
    <property type="match status" value="1"/>
</dbReference>
<feature type="domain" description="Lipoyl-binding" evidence="6">
    <location>
        <begin position="56"/>
        <end position="138"/>
    </location>
</feature>
<dbReference type="PANTHER" id="PTHR11715">
    <property type="entry name" value="GLYCINE CLEAVAGE SYSTEM H PROTEIN"/>
    <property type="match status" value="1"/>
</dbReference>
<evidence type="ECO:0000256" key="1">
    <source>
        <dbReference type="ARBA" id="ARBA00009249"/>
    </source>
</evidence>
<name>A0A1I8NYC4_STOCA</name>
<dbReference type="Gene3D" id="2.40.50.100">
    <property type="match status" value="1"/>
</dbReference>
<dbReference type="InterPro" id="IPR033753">
    <property type="entry name" value="GCV_H/Fam206"/>
</dbReference>
<organism evidence="7 8">
    <name type="scientific">Stomoxys calcitrans</name>
    <name type="common">Stable fly</name>
    <name type="synonym">Conops calcitrans</name>
    <dbReference type="NCBI Taxonomy" id="35570"/>
    <lineage>
        <taxon>Eukaryota</taxon>
        <taxon>Metazoa</taxon>
        <taxon>Ecdysozoa</taxon>
        <taxon>Arthropoda</taxon>
        <taxon>Hexapoda</taxon>
        <taxon>Insecta</taxon>
        <taxon>Pterygota</taxon>
        <taxon>Neoptera</taxon>
        <taxon>Endopterygota</taxon>
        <taxon>Diptera</taxon>
        <taxon>Brachycera</taxon>
        <taxon>Muscomorpha</taxon>
        <taxon>Muscoidea</taxon>
        <taxon>Muscidae</taxon>
        <taxon>Stomoxys</taxon>
    </lineage>
</organism>
<evidence type="ECO:0000256" key="3">
    <source>
        <dbReference type="ARBA" id="ARBA00022946"/>
    </source>
</evidence>
<dbReference type="InterPro" id="IPR002930">
    <property type="entry name" value="GCV_H"/>
</dbReference>
<feature type="modified residue" description="N6-lipoyllysine" evidence="4">
    <location>
        <position position="97"/>
    </location>
</feature>
<dbReference type="PROSITE" id="PS50968">
    <property type="entry name" value="BIOTINYL_LIPOYL"/>
    <property type="match status" value="1"/>
</dbReference>
<evidence type="ECO:0000256" key="4">
    <source>
        <dbReference type="PIRSR" id="PIRSR617453-50"/>
    </source>
</evidence>
<accession>A0A1I8NYC4</accession>
<protein>
    <recommendedName>
        <fullName evidence="5">Glycine cleavage system H protein</fullName>
    </recommendedName>
</protein>
<dbReference type="CDD" id="cd06848">
    <property type="entry name" value="GCS_H"/>
    <property type="match status" value="1"/>
</dbReference>
<dbReference type="InterPro" id="IPR003016">
    <property type="entry name" value="2-oxoA_DH_lipoyl-BS"/>
</dbReference>
<dbReference type="PANTHER" id="PTHR11715:SF3">
    <property type="entry name" value="GLYCINE CLEAVAGE SYSTEM H PROTEIN-RELATED"/>
    <property type="match status" value="1"/>
</dbReference>
<dbReference type="STRING" id="35570.A0A1I8NYC4"/>
<keyword evidence="3 5" id="KW-0809">Transit peptide</keyword>
<dbReference type="GO" id="GO:0009249">
    <property type="term" value="P:protein lipoylation"/>
    <property type="evidence" value="ECO:0007669"/>
    <property type="project" value="TreeGrafter"/>
</dbReference>
<dbReference type="GO" id="GO:0005960">
    <property type="term" value="C:glycine cleavage complex"/>
    <property type="evidence" value="ECO:0007669"/>
    <property type="project" value="UniProtKB-UniRule"/>
</dbReference>
<comment type="similarity">
    <text evidence="1 5">Belongs to the GcvH family.</text>
</comment>
<proteinExistence type="inferred from homology"/>
<dbReference type="InterPro" id="IPR011053">
    <property type="entry name" value="Single_hybrid_motif"/>
</dbReference>
<comment type="cofactor">
    <cofactor evidence="5">
        <name>(R)-lipoate</name>
        <dbReference type="ChEBI" id="CHEBI:83088"/>
    </cofactor>
    <text evidence="5">Binds 1 lipoyl cofactor covalently.</text>
</comment>
<evidence type="ECO:0000256" key="2">
    <source>
        <dbReference type="ARBA" id="ARBA00022823"/>
    </source>
</evidence>